<dbReference type="PROSITE" id="PS51695">
    <property type="entry name" value="SEDOLISIN"/>
    <property type="match status" value="1"/>
</dbReference>
<dbReference type="Pfam" id="PF09286">
    <property type="entry name" value="Pro-kuma_activ"/>
    <property type="match status" value="1"/>
</dbReference>
<dbReference type="CDD" id="cd04056">
    <property type="entry name" value="Peptidases_S53"/>
    <property type="match status" value="1"/>
</dbReference>
<feature type="compositionally biased region" description="Low complexity" evidence="9">
    <location>
        <begin position="217"/>
        <end position="230"/>
    </location>
</feature>
<keyword evidence="7" id="KW-0865">Zymogen</keyword>
<name>A0A975MP91_9GAMM</name>
<evidence type="ECO:0000256" key="8">
    <source>
        <dbReference type="PROSITE-ProRule" id="PRU01032"/>
    </source>
</evidence>
<dbReference type="GO" id="GO:0004252">
    <property type="term" value="F:serine-type endopeptidase activity"/>
    <property type="evidence" value="ECO:0007669"/>
    <property type="project" value="UniProtKB-UniRule"/>
</dbReference>
<keyword evidence="5 8" id="KW-0720">Serine protease</keyword>
<protein>
    <submittedName>
        <fullName evidence="11">Ig-like domain repeat protein</fullName>
    </submittedName>
</protein>
<evidence type="ECO:0000256" key="7">
    <source>
        <dbReference type="ARBA" id="ARBA00023145"/>
    </source>
</evidence>
<dbReference type="InterPro" id="IPR036852">
    <property type="entry name" value="Peptidase_S8/S53_dom_sf"/>
</dbReference>
<evidence type="ECO:0000256" key="5">
    <source>
        <dbReference type="ARBA" id="ARBA00022825"/>
    </source>
</evidence>
<evidence type="ECO:0000256" key="4">
    <source>
        <dbReference type="ARBA" id="ARBA00022801"/>
    </source>
</evidence>
<dbReference type="GO" id="GO:0006508">
    <property type="term" value="P:proteolysis"/>
    <property type="evidence" value="ECO:0007669"/>
    <property type="project" value="UniProtKB-KW"/>
</dbReference>
<organism evidence="11 12">
    <name type="scientific">Methylomonas paludis</name>
    <dbReference type="NCBI Taxonomy" id="1173101"/>
    <lineage>
        <taxon>Bacteria</taxon>
        <taxon>Pseudomonadati</taxon>
        <taxon>Pseudomonadota</taxon>
        <taxon>Gammaproteobacteria</taxon>
        <taxon>Methylococcales</taxon>
        <taxon>Methylococcaceae</taxon>
        <taxon>Methylomonas</taxon>
    </lineage>
</organism>
<dbReference type="EMBL" id="CP073754">
    <property type="protein sequence ID" value="QWF71467.1"/>
    <property type="molecule type" value="Genomic_DNA"/>
</dbReference>
<feature type="domain" description="Peptidase S53" evidence="10">
    <location>
        <begin position="253"/>
        <end position="646"/>
    </location>
</feature>
<dbReference type="SUPFAM" id="SSF52743">
    <property type="entry name" value="Subtilisin-like"/>
    <property type="match status" value="1"/>
</dbReference>
<dbReference type="Proteomes" id="UP000676649">
    <property type="component" value="Chromosome"/>
</dbReference>
<feature type="active site" description="Charge relay system" evidence="8">
    <location>
        <position position="559"/>
    </location>
</feature>
<evidence type="ECO:0000313" key="12">
    <source>
        <dbReference type="Proteomes" id="UP000676649"/>
    </source>
</evidence>
<sequence length="889" mass="92235">MSLIDHKRAVISISKGLLLVFMLSSITEVSARVPDSIKSVAPKIRLTHAIDDQDRVTLHGNRHPALNTSIDQGPVNAELVLQNMILVLQPSASQQAELDAFTQAQQTPGSPEYHHWLTPEEFGNHFGVAAQDITTIKNYLTSHGFSVTDQLSGAHTIVFSGTAAQVKQAFHTEIHNYLWQGENHIANSSEPQIPAALSSVVSGIVNLHDFQSKSRKPSTTPSTPGSSLTPNILPDANTDLIAPYLNLTSTSHYLTPSDFAAIYDINPLYAANINGSGVTIAVLGKTDVLLGDISKFQTVNQPPFTTVNLPIVVQANGDPGYVSSDQTESTLDLEWAGAIAPQATVKFVTSPGGPLTVNHFTVQGDGITYSALYTVTNNLADVISLSYGACEQSMGSTYLNYYNNLWQQAAAQGTTVVVSSGDSGAAGCDASSNSTASNGLGINGLCSSPYSTCVGGTEFNEGSNTSYWLSNNPAQTPYTTATGYIPEVVWNESGTVLYASGGGKSQFWSKPNWQVAGGVPADGVRDVPDVSMTAALHDSYQIWITVNGVVTQQFIGGTSAATPAFAGILALAVQYNGGRLGNINPTLYGLSQLQSNGSYGYFHPTLSGNNSVPGQIGYTATGTAYNLATGLGSVDANILIRHWRDYGNANNKTLRAAISNISSSLLNPSNTNISISSSAASITAGQALTLTANVSGDVPSGSVQFLANGVALDHTATLSGGVASLTTAALTSSGTNLITAHYLGDNNNLPSSTVSALSEFVLAAPSISIAVSAPTISAGQSLTITATVSGASPSGSIQFYLNGAALDSPVSLVGGVAALTTNHINITGNDTLSAVYSGDANNAGASSAGLTETVTAALPTPAPLLSAWMELVLALLLAAMLVRHRKFSP</sequence>
<dbReference type="RefSeq" id="WP_215583252.1">
    <property type="nucleotide sequence ID" value="NZ_CP073754.1"/>
</dbReference>
<evidence type="ECO:0000259" key="10">
    <source>
        <dbReference type="PROSITE" id="PS51695"/>
    </source>
</evidence>
<dbReference type="InterPro" id="IPR013783">
    <property type="entry name" value="Ig-like_fold"/>
</dbReference>
<dbReference type="CDD" id="cd11377">
    <property type="entry name" value="Pro-peptidase_S53"/>
    <property type="match status" value="1"/>
</dbReference>
<evidence type="ECO:0000313" key="11">
    <source>
        <dbReference type="EMBL" id="QWF71467.1"/>
    </source>
</evidence>
<dbReference type="AlphaFoldDB" id="A0A975MP91"/>
<feature type="region of interest" description="Disordered" evidence="9">
    <location>
        <begin position="211"/>
        <end position="231"/>
    </location>
</feature>
<accession>A0A975MP91</accession>
<keyword evidence="4 8" id="KW-0378">Hydrolase</keyword>
<feature type="active site" description="Charge relay system" evidence="8">
    <location>
        <position position="332"/>
    </location>
</feature>
<evidence type="ECO:0000256" key="9">
    <source>
        <dbReference type="SAM" id="MobiDB-lite"/>
    </source>
</evidence>
<evidence type="ECO:0000256" key="6">
    <source>
        <dbReference type="ARBA" id="ARBA00022837"/>
    </source>
</evidence>
<dbReference type="GO" id="GO:0008240">
    <property type="term" value="F:tripeptidyl-peptidase activity"/>
    <property type="evidence" value="ECO:0007669"/>
    <property type="project" value="TreeGrafter"/>
</dbReference>
<dbReference type="InterPro" id="IPR030400">
    <property type="entry name" value="Sedolisin_dom"/>
</dbReference>
<gene>
    <name evidence="11" type="ORF">KEF85_03015</name>
</gene>
<comment type="cofactor">
    <cofactor evidence="1">
        <name>Ca(2+)</name>
        <dbReference type="ChEBI" id="CHEBI:29108"/>
    </cofactor>
</comment>
<dbReference type="InterPro" id="IPR023828">
    <property type="entry name" value="Peptidase_S8_Ser-AS"/>
</dbReference>
<comment type="caution">
    <text evidence="8">Lacks conserved residue(s) required for the propagation of feature annotation.</text>
</comment>
<proteinExistence type="predicted"/>
<keyword evidence="2 8" id="KW-0645">Protease</keyword>
<dbReference type="GO" id="GO:0046872">
    <property type="term" value="F:metal ion binding"/>
    <property type="evidence" value="ECO:0007669"/>
    <property type="project" value="UniProtKB-KW"/>
</dbReference>
<dbReference type="SMART" id="SM00944">
    <property type="entry name" value="Pro-kuma_activ"/>
    <property type="match status" value="1"/>
</dbReference>
<evidence type="ECO:0000256" key="1">
    <source>
        <dbReference type="ARBA" id="ARBA00001913"/>
    </source>
</evidence>
<dbReference type="InterPro" id="IPR015366">
    <property type="entry name" value="S53_propep"/>
</dbReference>
<dbReference type="Pfam" id="PF00082">
    <property type="entry name" value="Peptidase_S8"/>
    <property type="match status" value="1"/>
</dbReference>
<evidence type="ECO:0000256" key="2">
    <source>
        <dbReference type="ARBA" id="ARBA00022670"/>
    </source>
</evidence>
<dbReference type="Gene3D" id="2.60.40.10">
    <property type="entry name" value="Immunoglobulins"/>
    <property type="match status" value="2"/>
</dbReference>
<dbReference type="InterPro" id="IPR000209">
    <property type="entry name" value="Peptidase_S8/S53_dom"/>
</dbReference>
<keyword evidence="12" id="KW-1185">Reference proteome</keyword>
<dbReference type="PANTHER" id="PTHR14218">
    <property type="entry name" value="PROTEASE S8 TRIPEPTIDYL PEPTIDASE I CLN2"/>
    <property type="match status" value="1"/>
</dbReference>
<dbReference type="InterPro" id="IPR036179">
    <property type="entry name" value="Ig-like_dom_sf"/>
</dbReference>
<dbReference type="Pfam" id="PF16640">
    <property type="entry name" value="Big_3_5"/>
    <property type="match status" value="2"/>
</dbReference>
<evidence type="ECO:0000256" key="3">
    <source>
        <dbReference type="ARBA" id="ARBA00022723"/>
    </source>
</evidence>
<dbReference type="InterPro" id="IPR032109">
    <property type="entry name" value="Big_3_5"/>
</dbReference>
<dbReference type="PROSITE" id="PS00138">
    <property type="entry name" value="SUBTILASE_SER"/>
    <property type="match status" value="1"/>
</dbReference>
<dbReference type="KEGG" id="mpad:KEF85_03015"/>
<dbReference type="SUPFAM" id="SSF54897">
    <property type="entry name" value="Protease propeptides/inhibitors"/>
    <property type="match status" value="1"/>
</dbReference>
<dbReference type="Gene3D" id="3.40.50.200">
    <property type="entry name" value="Peptidase S8/S53 domain"/>
    <property type="match status" value="1"/>
</dbReference>
<feature type="active site" description="Charge relay system" evidence="8">
    <location>
        <position position="328"/>
    </location>
</feature>
<dbReference type="SUPFAM" id="SSF48726">
    <property type="entry name" value="Immunoglobulin"/>
    <property type="match status" value="1"/>
</dbReference>
<dbReference type="InterPro" id="IPR050819">
    <property type="entry name" value="Tripeptidyl-peptidase_I"/>
</dbReference>
<keyword evidence="6" id="KW-0106">Calcium</keyword>
<reference evidence="11" key="1">
    <citation type="submission" date="2021-04" db="EMBL/GenBank/DDBJ databases">
        <title>Draft genome sequence data of methanotrophic Methylovulum sp. strain S1L and Methylomonas sp. strain S2AM isolated from boreal lake water columns.</title>
        <authorList>
            <person name="Rissanen A.J."/>
            <person name="Mangayil R."/>
            <person name="Svenning M.M."/>
            <person name="Khanongnuch R."/>
        </authorList>
    </citation>
    <scope>NUCLEOTIDE SEQUENCE</scope>
    <source>
        <strain evidence="11">S2AM</strain>
    </source>
</reference>
<dbReference type="PANTHER" id="PTHR14218:SF15">
    <property type="entry name" value="TRIPEPTIDYL-PEPTIDASE 1"/>
    <property type="match status" value="1"/>
</dbReference>
<keyword evidence="3" id="KW-0479">Metal-binding</keyword>